<dbReference type="AlphaFoldDB" id="A0A0E3K198"/>
<dbReference type="GO" id="GO:0005886">
    <property type="term" value="C:plasma membrane"/>
    <property type="evidence" value="ECO:0007669"/>
    <property type="project" value="TreeGrafter"/>
</dbReference>
<dbReference type="EMBL" id="CP009933">
    <property type="protein sequence ID" value="AKA69770.1"/>
    <property type="molecule type" value="Genomic_DNA"/>
</dbReference>
<feature type="domain" description="ABC transporter" evidence="3">
    <location>
        <begin position="2"/>
        <end position="249"/>
    </location>
</feature>
<dbReference type="InterPro" id="IPR015854">
    <property type="entry name" value="ABC_transpr_LolD-like"/>
</dbReference>
<dbReference type="SMART" id="SM00382">
    <property type="entry name" value="AAA"/>
    <property type="match status" value="1"/>
</dbReference>
<dbReference type="InterPro" id="IPR027417">
    <property type="entry name" value="P-loop_NTPase"/>
</dbReference>
<proteinExistence type="predicted"/>
<gene>
    <name evidence="4" type="ORF">CSCA_2645</name>
</gene>
<dbReference type="Gene3D" id="3.40.50.300">
    <property type="entry name" value="P-loop containing nucleotide triphosphate hydrolases"/>
    <property type="match status" value="1"/>
</dbReference>
<dbReference type="Pfam" id="PF00005">
    <property type="entry name" value="ABC_tran"/>
    <property type="match status" value="1"/>
</dbReference>
<dbReference type="PANTHER" id="PTHR24220">
    <property type="entry name" value="IMPORT ATP-BINDING PROTEIN"/>
    <property type="match status" value="1"/>
</dbReference>
<dbReference type="InterPro" id="IPR003593">
    <property type="entry name" value="AAA+_ATPase"/>
</dbReference>
<dbReference type="GO" id="GO:0022857">
    <property type="term" value="F:transmembrane transporter activity"/>
    <property type="evidence" value="ECO:0007669"/>
    <property type="project" value="TreeGrafter"/>
</dbReference>
<dbReference type="KEGG" id="csq:CSCA_2645"/>
<keyword evidence="1" id="KW-0547">Nucleotide-binding</keyword>
<dbReference type="STRING" id="1548.CSCA_2645"/>
<organism evidence="4 5">
    <name type="scientific">Clostridium scatologenes</name>
    <dbReference type="NCBI Taxonomy" id="1548"/>
    <lineage>
        <taxon>Bacteria</taxon>
        <taxon>Bacillati</taxon>
        <taxon>Bacillota</taxon>
        <taxon>Clostridia</taxon>
        <taxon>Eubacteriales</taxon>
        <taxon>Clostridiaceae</taxon>
        <taxon>Clostridium</taxon>
    </lineage>
</organism>
<name>A0A0E3K198_CLOSL</name>
<evidence type="ECO:0000256" key="2">
    <source>
        <dbReference type="ARBA" id="ARBA00022840"/>
    </source>
</evidence>
<dbReference type="GO" id="GO:0005524">
    <property type="term" value="F:ATP binding"/>
    <property type="evidence" value="ECO:0007669"/>
    <property type="project" value="UniProtKB-KW"/>
</dbReference>
<dbReference type="SUPFAM" id="SSF52540">
    <property type="entry name" value="P-loop containing nucleoside triphosphate hydrolases"/>
    <property type="match status" value="1"/>
</dbReference>
<dbReference type="GO" id="GO:0016887">
    <property type="term" value="F:ATP hydrolysis activity"/>
    <property type="evidence" value="ECO:0007669"/>
    <property type="project" value="InterPro"/>
</dbReference>
<dbReference type="HOGENOM" id="CLU_000604_1_22_9"/>
<evidence type="ECO:0000256" key="1">
    <source>
        <dbReference type="ARBA" id="ARBA00022741"/>
    </source>
</evidence>
<accession>A0A0E3K198</accession>
<protein>
    <submittedName>
        <fullName evidence="4">ABC transporter, ATP-binding protein</fullName>
    </submittedName>
</protein>
<dbReference type="InterPro" id="IPR003439">
    <property type="entry name" value="ABC_transporter-like_ATP-bd"/>
</dbReference>
<reference evidence="4 5" key="1">
    <citation type="journal article" date="2015" name="J. Biotechnol.">
        <title>Complete genome sequence of a malodorant-producing acetogen, Clostridium scatologenes ATCC 25775(T).</title>
        <authorList>
            <person name="Zhu Z."/>
            <person name="Guo T."/>
            <person name="Zheng H."/>
            <person name="Song T."/>
            <person name="Ouyang P."/>
            <person name="Xie J."/>
        </authorList>
    </citation>
    <scope>NUCLEOTIDE SEQUENCE [LARGE SCALE GENOMIC DNA]</scope>
    <source>
        <strain evidence="4 5">ATCC 25775</strain>
    </source>
</reference>
<dbReference type="PROSITE" id="PS50893">
    <property type="entry name" value="ABC_TRANSPORTER_2"/>
    <property type="match status" value="1"/>
</dbReference>
<dbReference type="RefSeq" id="WP_029161633.1">
    <property type="nucleotide sequence ID" value="NZ_CP009933.1"/>
</dbReference>
<sequence>MLQIKNLQKVFNRDTVNEKTIFKNLNFHINKGDFITIVGSNGAGKSSLLNLISGSLLPDSGSINLNGMDISKLPEHKRTKFIGRVFQNPALGTSPSMTILENLSMAYNKGKKFGLSSGVSKKNIGFFKEILSNLSLGLENNINTKVGLLSGGQRQALSLLISTISNPDLLLLDEHTAALDPKTSETIIELTKKTIAEKNITTLMITHNLNHAIDIGNRLIMLHGGEIILDISGEEKKSLTITKLLDLFNNKKCEDFISDELALS</sequence>
<dbReference type="InterPro" id="IPR017871">
    <property type="entry name" value="ABC_transporter-like_CS"/>
</dbReference>
<evidence type="ECO:0000313" key="5">
    <source>
        <dbReference type="Proteomes" id="UP000033115"/>
    </source>
</evidence>
<evidence type="ECO:0000259" key="3">
    <source>
        <dbReference type="PROSITE" id="PS50893"/>
    </source>
</evidence>
<keyword evidence="2 4" id="KW-0067">ATP-binding</keyword>
<dbReference type="Proteomes" id="UP000033115">
    <property type="component" value="Chromosome"/>
</dbReference>
<evidence type="ECO:0000313" key="4">
    <source>
        <dbReference type="EMBL" id="AKA69770.1"/>
    </source>
</evidence>
<dbReference type="PROSITE" id="PS00211">
    <property type="entry name" value="ABC_TRANSPORTER_1"/>
    <property type="match status" value="1"/>
</dbReference>
<keyword evidence="5" id="KW-1185">Reference proteome</keyword>
<dbReference type="PANTHER" id="PTHR24220:SF692">
    <property type="entry name" value="ABC TRANSPORTER DOMAIN-CONTAINING PROTEIN"/>
    <property type="match status" value="1"/>
</dbReference>